<feature type="transmembrane region" description="Helical" evidence="6">
    <location>
        <begin position="282"/>
        <end position="305"/>
    </location>
</feature>
<feature type="transmembrane region" description="Helical" evidence="6">
    <location>
        <begin position="317"/>
        <end position="338"/>
    </location>
</feature>
<feature type="transmembrane region" description="Helical" evidence="6">
    <location>
        <begin position="438"/>
        <end position="459"/>
    </location>
</feature>
<keyword evidence="5 6" id="KW-0472">Membrane</keyword>
<dbReference type="InterPro" id="IPR024671">
    <property type="entry name" value="Atg22-like"/>
</dbReference>
<dbReference type="Gene3D" id="1.20.1250.20">
    <property type="entry name" value="MFS general substrate transporter like domains"/>
    <property type="match status" value="1"/>
</dbReference>
<proteinExistence type="predicted"/>
<evidence type="ECO:0000313" key="8">
    <source>
        <dbReference type="EMBL" id="PRX45033.1"/>
    </source>
</evidence>
<gene>
    <name evidence="8" type="ORF">B0I33_110132</name>
</gene>
<evidence type="ECO:0000256" key="5">
    <source>
        <dbReference type="ARBA" id="ARBA00023136"/>
    </source>
</evidence>
<keyword evidence="9" id="KW-1185">Reference proteome</keyword>
<dbReference type="AlphaFoldDB" id="A0A2T0LP73"/>
<feature type="transmembrane region" description="Helical" evidence="6">
    <location>
        <begin position="151"/>
        <end position="171"/>
    </location>
</feature>
<reference evidence="8 9" key="1">
    <citation type="submission" date="2018-03" db="EMBL/GenBank/DDBJ databases">
        <title>Genomic Encyclopedia of Type Strains, Phase III (KMG-III): the genomes of soil and plant-associated and newly described type strains.</title>
        <authorList>
            <person name="Whitman W."/>
        </authorList>
    </citation>
    <scope>NUCLEOTIDE SEQUENCE [LARGE SCALE GENOMIC DNA]</scope>
    <source>
        <strain evidence="8 9">CGMCC 4.7125</strain>
    </source>
</reference>
<comment type="caution">
    <text evidence="8">The sequence shown here is derived from an EMBL/GenBank/DDBJ whole genome shotgun (WGS) entry which is preliminary data.</text>
</comment>
<feature type="transmembrane region" description="Helical" evidence="6">
    <location>
        <begin position="371"/>
        <end position="390"/>
    </location>
</feature>
<dbReference type="InterPro" id="IPR020846">
    <property type="entry name" value="MFS_dom"/>
</dbReference>
<feature type="transmembrane region" description="Helical" evidence="6">
    <location>
        <begin position="126"/>
        <end position="145"/>
    </location>
</feature>
<evidence type="ECO:0000313" key="9">
    <source>
        <dbReference type="Proteomes" id="UP000238362"/>
    </source>
</evidence>
<dbReference type="Proteomes" id="UP000238362">
    <property type="component" value="Unassembled WGS sequence"/>
</dbReference>
<organism evidence="8 9">
    <name type="scientific">Prauserella shujinwangii</name>
    <dbReference type="NCBI Taxonomy" id="1453103"/>
    <lineage>
        <taxon>Bacteria</taxon>
        <taxon>Bacillati</taxon>
        <taxon>Actinomycetota</taxon>
        <taxon>Actinomycetes</taxon>
        <taxon>Pseudonocardiales</taxon>
        <taxon>Pseudonocardiaceae</taxon>
        <taxon>Prauserella</taxon>
    </lineage>
</organism>
<keyword evidence="3 6" id="KW-0812">Transmembrane</keyword>
<dbReference type="RefSeq" id="WP_106180977.1">
    <property type="nucleotide sequence ID" value="NZ_PVNH01000010.1"/>
</dbReference>
<evidence type="ECO:0000256" key="2">
    <source>
        <dbReference type="ARBA" id="ARBA00022448"/>
    </source>
</evidence>
<dbReference type="EMBL" id="PVNH01000010">
    <property type="protein sequence ID" value="PRX45033.1"/>
    <property type="molecule type" value="Genomic_DNA"/>
</dbReference>
<feature type="transmembrane region" description="Helical" evidence="6">
    <location>
        <begin position="25"/>
        <end position="46"/>
    </location>
</feature>
<feature type="domain" description="Major facilitator superfamily (MFS) profile" evidence="7">
    <location>
        <begin position="32"/>
        <end position="462"/>
    </location>
</feature>
<evidence type="ECO:0000259" key="7">
    <source>
        <dbReference type="PROSITE" id="PS50850"/>
    </source>
</evidence>
<feature type="transmembrane region" description="Helical" evidence="6">
    <location>
        <begin position="192"/>
        <end position="210"/>
    </location>
</feature>
<dbReference type="InterPro" id="IPR036259">
    <property type="entry name" value="MFS_trans_sf"/>
</dbReference>
<evidence type="ECO:0000256" key="3">
    <source>
        <dbReference type="ARBA" id="ARBA00022692"/>
    </source>
</evidence>
<dbReference type="InterPro" id="IPR050495">
    <property type="entry name" value="ATG22/LtaA_families"/>
</dbReference>
<protein>
    <submittedName>
        <fullName evidence="8">UMF1 family MFS transporter</fullName>
    </submittedName>
</protein>
<dbReference type="Pfam" id="PF11700">
    <property type="entry name" value="ATG22"/>
    <property type="match status" value="1"/>
</dbReference>
<dbReference type="GO" id="GO:0022857">
    <property type="term" value="F:transmembrane transporter activity"/>
    <property type="evidence" value="ECO:0007669"/>
    <property type="project" value="InterPro"/>
</dbReference>
<evidence type="ECO:0000256" key="6">
    <source>
        <dbReference type="SAM" id="Phobius"/>
    </source>
</evidence>
<sequence>MTTVPEGPAPVADVRDRKREQRGWYFYDWANSAFYTSVITVFGALYTGSVAAQDARADIARNGPTPCVDAQGAENTLQNCDITLFGLAFPAGSLWGYLLSAATVIQVLILPITGAIADRSQYKKRILGAFAFVGATASALLFFLADGRWELGVVLYVIANVGYGASIVVYYSFLPDIATPDERDRVSARGWAFGYLGGGLALALQLAFYLSRDAFGVSESLAVRICFLSAGLWWGLFTLIPLRRLHEHQPPHGRERGASIVRAGFSELWQTLRAARAFPLTLAFLGAYLVFTDGISTVVAVSAQYGKDELKFANEVLITTILVIQFVAYLGGMLHGFVAQRIGAKKTILGSLLVWIVVICAAYFIQPGKELQFYAVAGGIGLVLGGTNALSRSLYSQMIPAGKEAQYYSLYEIGERGTSWLGPLLFAGVGHATGSFRYAIVALAVFFVAGFVLVALVPVRRAIAAAGNREPAVL</sequence>
<dbReference type="PROSITE" id="PS50850">
    <property type="entry name" value="MFS"/>
    <property type="match status" value="1"/>
</dbReference>
<feature type="transmembrane region" description="Helical" evidence="6">
    <location>
        <begin position="94"/>
        <end position="114"/>
    </location>
</feature>
<dbReference type="GO" id="GO:0005886">
    <property type="term" value="C:plasma membrane"/>
    <property type="evidence" value="ECO:0007669"/>
    <property type="project" value="UniProtKB-SubCell"/>
</dbReference>
<feature type="transmembrane region" description="Helical" evidence="6">
    <location>
        <begin position="222"/>
        <end position="242"/>
    </location>
</feature>
<comment type="subcellular location">
    <subcellularLocation>
        <location evidence="1">Cell membrane</location>
        <topology evidence="1">Multi-pass membrane protein</topology>
    </subcellularLocation>
</comment>
<name>A0A2T0LP73_9PSEU</name>
<evidence type="ECO:0000256" key="4">
    <source>
        <dbReference type="ARBA" id="ARBA00022989"/>
    </source>
</evidence>
<feature type="transmembrane region" description="Helical" evidence="6">
    <location>
        <begin position="347"/>
        <end position="365"/>
    </location>
</feature>
<dbReference type="PANTHER" id="PTHR23519:SF1">
    <property type="entry name" value="AUTOPHAGY-RELATED PROTEIN 22"/>
    <property type="match status" value="1"/>
</dbReference>
<evidence type="ECO:0000256" key="1">
    <source>
        <dbReference type="ARBA" id="ARBA00004651"/>
    </source>
</evidence>
<dbReference type="PANTHER" id="PTHR23519">
    <property type="entry name" value="AUTOPHAGY-RELATED PROTEIN 22"/>
    <property type="match status" value="1"/>
</dbReference>
<dbReference type="OrthoDB" id="9768783at2"/>
<accession>A0A2T0LP73</accession>
<keyword evidence="2" id="KW-0813">Transport</keyword>
<keyword evidence="4 6" id="KW-1133">Transmembrane helix</keyword>
<dbReference type="SUPFAM" id="SSF103473">
    <property type="entry name" value="MFS general substrate transporter"/>
    <property type="match status" value="1"/>
</dbReference>